<dbReference type="PROSITE" id="PS50112">
    <property type="entry name" value="PAS"/>
    <property type="match status" value="3"/>
</dbReference>
<dbReference type="InterPro" id="IPR013655">
    <property type="entry name" value="PAS_fold_3"/>
</dbReference>
<dbReference type="Gene3D" id="3.30.450.20">
    <property type="entry name" value="PAS domain"/>
    <property type="match status" value="4"/>
</dbReference>
<dbReference type="CDD" id="cd00130">
    <property type="entry name" value="PAS"/>
    <property type="match status" value="2"/>
</dbReference>
<dbReference type="PANTHER" id="PTHR43304">
    <property type="entry name" value="PHYTOCHROME-LIKE PROTEIN CPH1"/>
    <property type="match status" value="1"/>
</dbReference>
<keyword evidence="5 11" id="KW-0418">Kinase</keyword>
<dbReference type="SUPFAM" id="SSF47384">
    <property type="entry name" value="Homodimeric domain of signal transducing histidine kinase"/>
    <property type="match status" value="1"/>
</dbReference>
<dbReference type="Pfam" id="PF02518">
    <property type="entry name" value="HATPase_c"/>
    <property type="match status" value="1"/>
</dbReference>
<dbReference type="eggNOG" id="COG4191">
    <property type="taxonomic scope" value="Bacteria"/>
</dbReference>
<evidence type="ECO:0000256" key="5">
    <source>
        <dbReference type="ARBA" id="ARBA00022777"/>
    </source>
</evidence>
<dbReference type="InterPro" id="IPR036097">
    <property type="entry name" value="HisK_dim/P_sf"/>
</dbReference>
<feature type="domain" description="PAS" evidence="9">
    <location>
        <begin position="242"/>
        <end position="312"/>
    </location>
</feature>
<dbReference type="SMART" id="SM00086">
    <property type="entry name" value="PAC"/>
    <property type="match status" value="3"/>
</dbReference>
<gene>
    <name evidence="11" type="ORF">Cri9333_1145</name>
</gene>
<dbReference type="InterPro" id="IPR005467">
    <property type="entry name" value="His_kinase_dom"/>
</dbReference>
<dbReference type="InterPro" id="IPR052162">
    <property type="entry name" value="Sensor_kinase/Photoreceptor"/>
</dbReference>
<dbReference type="Pfam" id="PF08447">
    <property type="entry name" value="PAS_3"/>
    <property type="match status" value="1"/>
</dbReference>
<dbReference type="InterPro" id="IPR004358">
    <property type="entry name" value="Sig_transdc_His_kin-like_C"/>
</dbReference>
<dbReference type="Proteomes" id="UP000010472">
    <property type="component" value="Chromosome"/>
</dbReference>
<dbReference type="InterPro" id="IPR001610">
    <property type="entry name" value="PAC"/>
</dbReference>
<feature type="coiled-coil region" evidence="7">
    <location>
        <begin position="800"/>
        <end position="830"/>
    </location>
</feature>
<keyword evidence="3" id="KW-0597">Phosphoprotein</keyword>
<dbReference type="InterPro" id="IPR003661">
    <property type="entry name" value="HisK_dim/P_dom"/>
</dbReference>
<dbReference type="GO" id="GO:0000155">
    <property type="term" value="F:phosphorelay sensor kinase activity"/>
    <property type="evidence" value="ECO:0007669"/>
    <property type="project" value="InterPro"/>
</dbReference>
<dbReference type="Pfam" id="PF00512">
    <property type="entry name" value="HisKA"/>
    <property type="match status" value="1"/>
</dbReference>
<dbReference type="Pfam" id="PF00989">
    <property type="entry name" value="PAS"/>
    <property type="match status" value="1"/>
</dbReference>
<evidence type="ECO:0000256" key="3">
    <source>
        <dbReference type="ARBA" id="ARBA00022553"/>
    </source>
</evidence>
<evidence type="ECO:0000259" key="8">
    <source>
        <dbReference type="PROSITE" id="PS50109"/>
    </source>
</evidence>
<feature type="domain" description="PAS" evidence="9">
    <location>
        <begin position="364"/>
        <end position="436"/>
    </location>
</feature>
<reference evidence="11 12" key="1">
    <citation type="submission" date="2012-06" db="EMBL/GenBank/DDBJ databases">
        <title>Finished chromosome of genome of Crinalium epipsammum PCC 9333.</title>
        <authorList>
            <consortium name="US DOE Joint Genome Institute"/>
            <person name="Gugger M."/>
            <person name="Coursin T."/>
            <person name="Rippka R."/>
            <person name="Tandeau De Marsac N."/>
            <person name="Huntemann M."/>
            <person name="Wei C.-L."/>
            <person name="Han J."/>
            <person name="Detter J.C."/>
            <person name="Han C."/>
            <person name="Tapia R."/>
            <person name="Davenport K."/>
            <person name="Daligault H."/>
            <person name="Erkkila T."/>
            <person name="Gu W."/>
            <person name="Munk A.C.C."/>
            <person name="Teshima H."/>
            <person name="Xu Y."/>
            <person name="Chain P."/>
            <person name="Chen A."/>
            <person name="Krypides N."/>
            <person name="Mavromatis K."/>
            <person name="Markowitz V."/>
            <person name="Szeto E."/>
            <person name="Ivanova N."/>
            <person name="Mikhailova N."/>
            <person name="Ovchinnikova G."/>
            <person name="Pagani I."/>
            <person name="Pati A."/>
            <person name="Goodwin L."/>
            <person name="Peters L."/>
            <person name="Pitluck S."/>
            <person name="Woyke T."/>
            <person name="Kerfeld C."/>
        </authorList>
    </citation>
    <scope>NUCLEOTIDE SEQUENCE [LARGE SCALE GENOMIC DNA]</scope>
    <source>
        <strain evidence="11 12">PCC 9333</strain>
    </source>
</reference>
<dbReference type="SUPFAM" id="SSF55785">
    <property type="entry name" value="PYP-like sensor domain (PAS domain)"/>
    <property type="match status" value="4"/>
</dbReference>
<dbReference type="HOGENOM" id="CLU_325386_0_0_3"/>
<dbReference type="FunFam" id="3.30.450.20:FF:000099">
    <property type="entry name" value="Sensory box sensor histidine kinase"/>
    <property type="match status" value="1"/>
</dbReference>
<dbReference type="Pfam" id="PF13426">
    <property type="entry name" value="PAS_9"/>
    <property type="match status" value="1"/>
</dbReference>
<dbReference type="RefSeq" id="WP_015202173.1">
    <property type="nucleotide sequence ID" value="NC_019753.1"/>
</dbReference>
<evidence type="ECO:0000313" key="11">
    <source>
        <dbReference type="EMBL" id="AFZ12051.1"/>
    </source>
</evidence>
<dbReference type="NCBIfam" id="TIGR00229">
    <property type="entry name" value="sensory_box"/>
    <property type="match status" value="3"/>
</dbReference>
<dbReference type="Gene3D" id="1.10.287.130">
    <property type="match status" value="1"/>
</dbReference>
<dbReference type="InterPro" id="IPR036890">
    <property type="entry name" value="HATPase_C_sf"/>
</dbReference>
<dbReference type="EMBL" id="CP003620">
    <property type="protein sequence ID" value="AFZ12051.1"/>
    <property type="molecule type" value="Genomic_DNA"/>
</dbReference>
<evidence type="ECO:0000256" key="1">
    <source>
        <dbReference type="ARBA" id="ARBA00000085"/>
    </source>
</evidence>
<feature type="domain" description="PAS" evidence="9">
    <location>
        <begin position="532"/>
        <end position="608"/>
    </location>
</feature>
<dbReference type="PROSITE" id="PS50113">
    <property type="entry name" value="PAC"/>
    <property type="match status" value="2"/>
</dbReference>
<keyword evidence="4" id="KW-0808">Transferase</keyword>
<dbReference type="InterPro" id="IPR035965">
    <property type="entry name" value="PAS-like_dom_sf"/>
</dbReference>
<dbReference type="SMART" id="SM00388">
    <property type="entry name" value="HisKA"/>
    <property type="match status" value="1"/>
</dbReference>
<feature type="domain" description="PAC" evidence="10">
    <location>
        <begin position="611"/>
        <end position="668"/>
    </location>
</feature>
<evidence type="ECO:0000256" key="2">
    <source>
        <dbReference type="ARBA" id="ARBA00012438"/>
    </source>
</evidence>
<dbReference type="eggNOG" id="COG4251">
    <property type="taxonomic scope" value="Bacteria"/>
</dbReference>
<organism evidence="11 12">
    <name type="scientific">Crinalium epipsammum PCC 9333</name>
    <dbReference type="NCBI Taxonomy" id="1173022"/>
    <lineage>
        <taxon>Bacteria</taxon>
        <taxon>Bacillati</taxon>
        <taxon>Cyanobacteriota</taxon>
        <taxon>Cyanophyceae</taxon>
        <taxon>Gomontiellales</taxon>
        <taxon>Gomontiellaceae</taxon>
        <taxon>Crinalium</taxon>
    </lineage>
</organism>
<dbReference type="PANTHER" id="PTHR43304:SF1">
    <property type="entry name" value="PAC DOMAIN-CONTAINING PROTEIN"/>
    <property type="match status" value="1"/>
</dbReference>
<evidence type="ECO:0000256" key="6">
    <source>
        <dbReference type="ARBA" id="ARBA00023012"/>
    </source>
</evidence>
<keyword evidence="7" id="KW-0175">Coiled coil</keyword>
<dbReference type="PRINTS" id="PR00344">
    <property type="entry name" value="BCTRLSENSOR"/>
</dbReference>
<dbReference type="EC" id="2.7.13.3" evidence="2"/>
<dbReference type="SMART" id="SM00387">
    <property type="entry name" value="HATPase_c"/>
    <property type="match status" value="1"/>
</dbReference>
<feature type="coiled-coil region" evidence="7">
    <location>
        <begin position="483"/>
        <end position="532"/>
    </location>
</feature>
<dbReference type="KEGG" id="cep:Cri9333_1145"/>
<proteinExistence type="predicted"/>
<evidence type="ECO:0000313" key="12">
    <source>
        <dbReference type="Proteomes" id="UP000010472"/>
    </source>
</evidence>
<feature type="domain" description="PAC" evidence="10">
    <location>
        <begin position="315"/>
        <end position="367"/>
    </location>
</feature>
<dbReference type="Gene3D" id="3.30.565.10">
    <property type="entry name" value="Histidine kinase-like ATPase, C-terminal domain"/>
    <property type="match status" value="1"/>
</dbReference>
<keyword evidence="6" id="KW-0902">Two-component regulatory system</keyword>
<dbReference type="SUPFAM" id="SSF69118">
    <property type="entry name" value="AhpD-like"/>
    <property type="match status" value="1"/>
</dbReference>
<accession>K9VVS1</accession>
<dbReference type="InterPro" id="IPR000700">
    <property type="entry name" value="PAS-assoc_C"/>
</dbReference>
<name>K9VVS1_9CYAN</name>
<evidence type="ECO:0000256" key="4">
    <source>
        <dbReference type="ARBA" id="ARBA00022679"/>
    </source>
</evidence>
<comment type="catalytic activity">
    <reaction evidence="1">
        <text>ATP + protein L-histidine = ADP + protein N-phospho-L-histidine.</text>
        <dbReference type="EC" id="2.7.13.3"/>
    </reaction>
</comment>
<dbReference type="STRING" id="1173022.Cri9333_1145"/>
<dbReference type="GO" id="GO:0006355">
    <property type="term" value="P:regulation of DNA-templated transcription"/>
    <property type="evidence" value="ECO:0007669"/>
    <property type="project" value="InterPro"/>
</dbReference>
<keyword evidence="12" id="KW-1185">Reference proteome</keyword>
<dbReference type="CDD" id="cd00082">
    <property type="entry name" value="HisKA"/>
    <property type="match status" value="1"/>
</dbReference>
<dbReference type="SMART" id="SM00091">
    <property type="entry name" value="PAS"/>
    <property type="match status" value="4"/>
</dbReference>
<dbReference type="Gene3D" id="1.20.1290.10">
    <property type="entry name" value="AhpD-like"/>
    <property type="match status" value="1"/>
</dbReference>
<dbReference type="PATRIC" id="fig|1173022.3.peg.1240"/>
<evidence type="ECO:0000259" key="10">
    <source>
        <dbReference type="PROSITE" id="PS50113"/>
    </source>
</evidence>
<protein>
    <recommendedName>
        <fullName evidence="2">histidine kinase</fullName>
        <ecNumber evidence="2">2.7.13.3</ecNumber>
    </recommendedName>
</protein>
<dbReference type="SUPFAM" id="SSF55874">
    <property type="entry name" value="ATPase domain of HSP90 chaperone/DNA topoisomerase II/histidine kinase"/>
    <property type="match status" value="1"/>
</dbReference>
<evidence type="ECO:0000259" key="9">
    <source>
        <dbReference type="PROSITE" id="PS50112"/>
    </source>
</evidence>
<evidence type="ECO:0000256" key="7">
    <source>
        <dbReference type="SAM" id="Coils"/>
    </source>
</evidence>
<dbReference type="InterPro" id="IPR029032">
    <property type="entry name" value="AhpD-like"/>
</dbReference>
<dbReference type="InterPro" id="IPR003594">
    <property type="entry name" value="HATPase_dom"/>
</dbReference>
<dbReference type="AlphaFoldDB" id="K9VVS1"/>
<sequence>MRTSDQIKAEIQEKFGFVPPFFSPAESTPQVLENLWQQTLSAYIDNPLPALFKEKLSAYLSRYCAIPYCMVCHSCTLRPLGMSAHEVLQLLESTPPTTAEINQYFPGVDTQQISIKNWAEPDTAIENYIFYCSILIFLEISDSEECQTKLRRLLTPDAYNYLVLFIGYVKTCHTWMLSHPEVSYEADRRVQDYLQGSLQEEPALNDFFANYKERVRLESENRAVRLAELAERQRGEAILRQSEERYRSLVAATSQIVWLSNAAGEFIKDVAGWSALTGRSEAALAGWGWLEDIHPDEQEETKEKWKNAIATHSRFESEFRLNTSNHNYRYFSARGIAVKETNGSIREWVGTCTDITQRKLAEENQQKLVSIIENSSDFIGLATLDGQPLYLNEAARQMVGLESEEQVRQTKITDYLNPEDLPYVQEHILPTVFQQGRWEGEFQFRHFKTNQLIPVYYNLFTTKDKQTGKILGLATVTRNITDKKLAELALKKAYDDLESLVQQRTAQLSTANQLLKAEIAERQKAEATLEKEQEFLKVILDNVQAGIVACNANGILTLFNQATSEFHGLPKTPIPANQWAEYYDLYQPDGKTRMKTEEIPLFRALRGEIVHNVEMMIVPKTNNNPSGIARILLASGRAIIDTNGNKQGAVVVMHDITERKQAEAQRVQLISEQAARKEAEAARNELQRIFKQTPAAIQITYGSNHILQTVNSLYIKLIGKRDLIGKTIREAFPEVEGQGYFELLDQVYATGQPFVGKEMCVEFDRNDDGIVEESFWNFVYQPLFDSNNQVYAIMTHAVEATEQVRARQEIEKKAEELTELTEALKRSNQELDRFAYVTSHDLKAPLRGIASIADWIEEDLAECLTEESRSHINLLRGRVYRLEALIDGILQYSRAGRVQLIGTVNVADLLSETIELLAPPPEVTVIIDPGMPTLKTERIPLQQVFMNLINNAIKHGNKSDICINISVKKQRKFYKFSVSDNGVGIEPQYHQKIWEIFQRLEARDKVEGTGIGLAVIKKIIESRGGQVFIESELGCGATFSFTWQINYSQPRHT</sequence>
<dbReference type="PROSITE" id="PS50109">
    <property type="entry name" value="HIS_KIN"/>
    <property type="match status" value="1"/>
</dbReference>
<feature type="domain" description="Histidine kinase" evidence="8">
    <location>
        <begin position="837"/>
        <end position="1047"/>
    </location>
</feature>
<dbReference type="InterPro" id="IPR000014">
    <property type="entry name" value="PAS"/>
</dbReference>
<dbReference type="InterPro" id="IPR013767">
    <property type="entry name" value="PAS_fold"/>
</dbReference>